<keyword evidence="1" id="KW-0812">Transmembrane</keyword>
<accession>A0ABQ1QMZ4</accession>
<reference evidence="3" key="1">
    <citation type="journal article" date="2019" name="Int. J. Syst. Evol. Microbiol.">
        <title>The Global Catalogue of Microorganisms (GCM) 10K type strain sequencing project: providing services to taxonomists for standard genome sequencing and annotation.</title>
        <authorList>
            <consortium name="The Broad Institute Genomics Platform"/>
            <consortium name="The Broad Institute Genome Sequencing Center for Infectious Disease"/>
            <person name="Wu L."/>
            <person name="Ma J."/>
        </authorList>
    </citation>
    <scope>NUCLEOTIDE SEQUENCE [LARGE SCALE GENOMIC DNA]</scope>
    <source>
        <strain evidence="3">CGMCC 1.12922</strain>
    </source>
</reference>
<dbReference type="Proteomes" id="UP000617355">
    <property type="component" value="Unassembled WGS sequence"/>
</dbReference>
<evidence type="ECO:0000313" key="3">
    <source>
        <dbReference type="Proteomes" id="UP000617355"/>
    </source>
</evidence>
<feature type="transmembrane region" description="Helical" evidence="1">
    <location>
        <begin position="28"/>
        <end position="49"/>
    </location>
</feature>
<dbReference type="RefSeq" id="WP_188527621.1">
    <property type="nucleotide sequence ID" value="NZ_BMGI01000003.1"/>
</dbReference>
<name>A0ABQ1QMZ4_9RHOB</name>
<comment type="caution">
    <text evidence="2">The sequence shown here is derived from an EMBL/GenBank/DDBJ whole genome shotgun (WGS) entry which is preliminary data.</text>
</comment>
<protein>
    <submittedName>
        <fullName evidence="2">Uncharacterized protein</fullName>
    </submittedName>
</protein>
<organism evidence="2 3">
    <name type="scientific">Sinisalibacter lacisalsi</name>
    <dbReference type="NCBI Taxonomy" id="1526570"/>
    <lineage>
        <taxon>Bacteria</taxon>
        <taxon>Pseudomonadati</taxon>
        <taxon>Pseudomonadota</taxon>
        <taxon>Alphaproteobacteria</taxon>
        <taxon>Rhodobacterales</taxon>
        <taxon>Roseobacteraceae</taxon>
        <taxon>Sinisalibacter</taxon>
    </lineage>
</organism>
<proteinExistence type="predicted"/>
<sequence length="344" mass="37570">MARERQGGRIDLGMFESGVRRGLGASEIVALALSAIWLIACLVFFLVLGGSGPDAPDALRFVMILVAVALPVVVIWLAASAARSARVMREESRRLQDALNAMRQSFVEAQHAHVIGPRPQDLTRKLEEIAEKQRRTEDALATFVSTRPRVDNRLSPPAAPVAAPAPQVDVETGQASLALGTPAEALAPPVEANDLIRAINFPENAEDEEGFAALRRALADRKIASLIQAAQDVLTLLSQDGIYMDDLRPDLARPDIWRQFAEGERGRAVAPLGGIRDRSSLALTAGRMRQDPIFRDAAHHFLRRFDEVLTAVAPRLSDEEIAHFGSTRTARAFMLLGRVTHTFD</sequence>
<keyword evidence="3" id="KW-1185">Reference proteome</keyword>
<evidence type="ECO:0000256" key="1">
    <source>
        <dbReference type="SAM" id="Phobius"/>
    </source>
</evidence>
<keyword evidence="1" id="KW-0472">Membrane</keyword>
<gene>
    <name evidence="2" type="ORF">GCM10011358_21140</name>
</gene>
<evidence type="ECO:0000313" key="2">
    <source>
        <dbReference type="EMBL" id="GGD37170.1"/>
    </source>
</evidence>
<feature type="transmembrane region" description="Helical" evidence="1">
    <location>
        <begin position="61"/>
        <end position="79"/>
    </location>
</feature>
<keyword evidence="1" id="KW-1133">Transmembrane helix</keyword>
<dbReference type="EMBL" id="BMGI01000003">
    <property type="protein sequence ID" value="GGD37170.1"/>
    <property type="molecule type" value="Genomic_DNA"/>
</dbReference>